<evidence type="ECO:0000313" key="10">
    <source>
        <dbReference type="Proteomes" id="UP000079169"/>
    </source>
</evidence>
<dbReference type="GeneID" id="113471540"/>
<dbReference type="GO" id="GO:0006417">
    <property type="term" value="P:regulation of translation"/>
    <property type="evidence" value="ECO:0007669"/>
    <property type="project" value="UniProtKB-UniRule"/>
</dbReference>
<evidence type="ECO:0000256" key="5">
    <source>
        <dbReference type="ARBA" id="ARBA00022833"/>
    </source>
</evidence>
<sequence length="124" mass="13658">MAYSSTPSSTSPGSSFNSPRSLYMNYSNNINGNGRKGIPGCTFCFQNKEIKAIYLSHSVKNGVGQVTCPVLYNNVCPYCQATGPQAHTKNYCLQNPNKESFKTYLKYRNASGGNYGNRALGYRK</sequence>
<dbReference type="RefSeq" id="XP_026686572.1">
    <property type="nucleotide sequence ID" value="XM_026830771.1"/>
</dbReference>
<proteinExistence type="inferred from homology"/>
<keyword evidence="3" id="KW-0479">Metal-binding</keyword>
<keyword evidence="5" id="KW-0862">Zinc</keyword>
<accession>A0A3Q0JDI4</accession>
<comment type="similarity">
    <text evidence="8">Belongs to the nanos family.</text>
</comment>
<evidence type="ECO:0000256" key="6">
    <source>
        <dbReference type="ARBA" id="ARBA00022845"/>
    </source>
</evidence>
<dbReference type="PANTHER" id="PTHR12887">
    <property type="entry name" value="NANOS PROTEIN"/>
    <property type="match status" value="1"/>
</dbReference>
<dbReference type="InterPro" id="IPR008705">
    <property type="entry name" value="Nanos/Xcar2"/>
</dbReference>
<gene>
    <name evidence="11" type="primary">LOC113471540</name>
</gene>
<dbReference type="KEGG" id="dci:113471540"/>
<dbReference type="CTD" id="42297"/>
<dbReference type="InterPro" id="IPR038129">
    <property type="entry name" value="Nanos_sf"/>
</dbReference>
<dbReference type="Gene3D" id="4.10.60.30">
    <property type="entry name" value="Nanos, RNA-binding domain"/>
    <property type="match status" value="1"/>
</dbReference>
<evidence type="ECO:0000256" key="1">
    <source>
        <dbReference type="ARBA" id="ARBA00004496"/>
    </source>
</evidence>
<dbReference type="GO" id="GO:0003723">
    <property type="term" value="F:RNA binding"/>
    <property type="evidence" value="ECO:0007669"/>
    <property type="project" value="UniProtKB-UniRule"/>
</dbReference>
<dbReference type="GO" id="GO:0008270">
    <property type="term" value="F:zinc ion binding"/>
    <property type="evidence" value="ECO:0007669"/>
    <property type="project" value="UniProtKB-KW"/>
</dbReference>
<dbReference type="Pfam" id="PF05741">
    <property type="entry name" value="zf-nanos"/>
    <property type="match status" value="1"/>
</dbReference>
<comment type="subcellular location">
    <subcellularLocation>
        <location evidence="1">Cytoplasm</location>
    </subcellularLocation>
</comment>
<evidence type="ECO:0000256" key="3">
    <source>
        <dbReference type="ARBA" id="ARBA00022723"/>
    </source>
</evidence>
<keyword evidence="2" id="KW-0963">Cytoplasm</keyword>
<name>A0A3Q0JDI4_DIACI</name>
<keyword evidence="4 8" id="KW-0863">Zinc-finger</keyword>
<dbReference type="GO" id="GO:0005737">
    <property type="term" value="C:cytoplasm"/>
    <property type="evidence" value="ECO:0007669"/>
    <property type="project" value="UniProtKB-SubCell"/>
</dbReference>
<feature type="domain" description="Nanos-type" evidence="9">
    <location>
        <begin position="40"/>
        <end position="94"/>
    </location>
</feature>
<organism evidence="10 11">
    <name type="scientific">Diaphorina citri</name>
    <name type="common">Asian citrus psyllid</name>
    <dbReference type="NCBI Taxonomy" id="121845"/>
    <lineage>
        <taxon>Eukaryota</taxon>
        <taxon>Metazoa</taxon>
        <taxon>Ecdysozoa</taxon>
        <taxon>Arthropoda</taxon>
        <taxon>Hexapoda</taxon>
        <taxon>Insecta</taxon>
        <taxon>Pterygota</taxon>
        <taxon>Neoptera</taxon>
        <taxon>Paraneoptera</taxon>
        <taxon>Hemiptera</taxon>
        <taxon>Sternorrhyncha</taxon>
        <taxon>Psylloidea</taxon>
        <taxon>Psyllidae</taxon>
        <taxon>Diaphorininae</taxon>
        <taxon>Diaphorina</taxon>
    </lineage>
</organism>
<keyword evidence="6 8" id="KW-0810">Translation regulation</keyword>
<dbReference type="InterPro" id="IPR024161">
    <property type="entry name" value="Znf_nanos-typ"/>
</dbReference>
<evidence type="ECO:0000256" key="4">
    <source>
        <dbReference type="ARBA" id="ARBA00022771"/>
    </source>
</evidence>
<dbReference type="STRING" id="121845.A0A3Q0JDI4"/>
<evidence type="ECO:0000259" key="9">
    <source>
        <dbReference type="PROSITE" id="PS51522"/>
    </source>
</evidence>
<dbReference type="PROSITE" id="PS51522">
    <property type="entry name" value="ZF_NANOS"/>
    <property type="match status" value="1"/>
</dbReference>
<evidence type="ECO:0000256" key="2">
    <source>
        <dbReference type="ARBA" id="ARBA00022490"/>
    </source>
</evidence>
<dbReference type="AlphaFoldDB" id="A0A3Q0JDI4"/>
<reference evidence="11" key="1">
    <citation type="submission" date="2025-08" db="UniProtKB">
        <authorList>
            <consortium name="RefSeq"/>
        </authorList>
    </citation>
    <scope>IDENTIFICATION</scope>
</reference>
<keyword evidence="7 8" id="KW-0694">RNA-binding</keyword>
<evidence type="ECO:0000256" key="8">
    <source>
        <dbReference type="PROSITE-ProRule" id="PRU00855"/>
    </source>
</evidence>
<protein>
    <submittedName>
        <fullName evidence="11">Nanos homolog 2</fullName>
    </submittedName>
</protein>
<evidence type="ECO:0000313" key="11">
    <source>
        <dbReference type="RefSeq" id="XP_026686572.1"/>
    </source>
</evidence>
<dbReference type="PaxDb" id="121845-A0A3Q0JDI4"/>
<keyword evidence="10" id="KW-1185">Reference proteome</keyword>
<dbReference type="Proteomes" id="UP000079169">
    <property type="component" value="Unplaced"/>
</dbReference>
<dbReference type="OrthoDB" id="10010129at2759"/>
<evidence type="ECO:0000256" key="7">
    <source>
        <dbReference type="ARBA" id="ARBA00022884"/>
    </source>
</evidence>